<protein>
    <recommendedName>
        <fullName evidence="3">DUF4177 domain-containing protein</fullName>
    </recommendedName>
</protein>
<evidence type="ECO:0008006" key="3">
    <source>
        <dbReference type="Google" id="ProtNLM"/>
    </source>
</evidence>
<proteinExistence type="predicted"/>
<dbReference type="AlphaFoldDB" id="A0A7W9PI90"/>
<dbReference type="Proteomes" id="UP000540412">
    <property type="component" value="Unassembled WGS sequence"/>
</dbReference>
<name>A0A7W9PI90_9NOCA</name>
<dbReference type="EMBL" id="JACHIT010000002">
    <property type="protein sequence ID" value="MBB5916079.1"/>
    <property type="molecule type" value="Genomic_DNA"/>
</dbReference>
<evidence type="ECO:0000313" key="2">
    <source>
        <dbReference type="Proteomes" id="UP000540412"/>
    </source>
</evidence>
<reference evidence="1 2" key="1">
    <citation type="submission" date="2020-08" db="EMBL/GenBank/DDBJ databases">
        <title>Sequencing the genomes of 1000 actinobacteria strains.</title>
        <authorList>
            <person name="Klenk H.-P."/>
        </authorList>
    </citation>
    <scope>NUCLEOTIDE SEQUENCE [LARGE SCALE GENOMIC DNA]</scope>
    <source>
        <strain evidence="1 2">DSM 43582</strain>
    </source>
</reference>
<evidence type="ECO:0000313" key="1">
    <source>
        <dbReference type="EMBL" id="MBB5916079.1"/>
    </source>
</evidence>
<accession>A0A7W9PI90</accession>
<comment type="caution">
    <text evidence="1">The sequence shown here is derived from an EMBL/GenBank/DDBJ whole genome shotgun (WGS) entry which is preliminary data.</text>
</comment>
<keyword evidence="2" id="KW-1185">Reference proteome</keyword>
<sequence length="66" mass="7334">MTKWEYKVLTYPISEFRKKLPNYQEMEAELNSLGAAGWEILNAVAPGRGQGQATEVVLIARRPAAA</sequence>
<dbReference type="InterPro" id="IPR025234">
    <property type="entry name" value="YjzH-like"/>
</dbReference>
<dbReference type="Pfam" id="PF13783">
    <property type="entry name" value="DUF4177"/>
    <property type="match status" value="1"/>
</dbReference>
<gene>
    <name evidence="1" type="ORF">BJY24_004991</name>
</gene>
<dbReference type="RefSeq" id="WP_040752513.1">
    <property type="nucleotide sequence ID" value="NZ_JACHIT010000002.1"/>
</dbReference>
<organism evidence="1 2">
    <name type="scientific">Nocardia transvalensis</name>
    <dbReference type="NCBI Taxonomy" id="37333"/>
    <lineage>
        <taxon>Bacteria</taxon>
        <taxon>Bacillati</taxon>
        <taxon>Actinomycetota</taxon>
        <taxon>Actinomycetes</taxon>
        <taxon>Mycobacteriales</taxon>
        <taxon>Nocardiaceae</taxon>
        <taxon>Nocardia</taxon>
    </lineage>
</organism>